<dbReference type="EMBL" id="PUHQ01000042">
    <property type="protein sequence ID" value="KAG0660624.1"/>
    <property type="molecule type" value="Genomic_DNA"/>
</dbReference>
<feature type="compositionally biased region" description="Basic residues" evidence="1">
    <location>
        <begin position="112"/>
        <end position="121"/>
    </location>
</feature>
<keyword evidence="3" id="KW-1185">Reference proteome</keyword>
<evidence type="ECO:0000313" key="3">
    <source>
        <dbReference type="Proteomes" id="UP000777482"/>
    </source>
</evidence>
<proteinExistence type="predicted"/>
<sequence length="281" mass="30805">MPFPFGSRSSFRSTAPTASTSSSSSSTTTSPPAPSNDHDETTRRRSGRTLKPILTHGNSTGTNIPDRSVTLVASPTVSSMSSSTPSTSTSALHHAVSRGQEHHSSHSQEPHHHQHHGKPASKRSSSSSTTKTTDRTDLLPTQFRDPIHLAETAITSLFTVPGPPIEHLQKEVLPRLYHEAYEHRVNCREHGMKEMIELIARFRDKFSSVKIKFRSHLMDRDGTATLHAAAVGLVYEIHVRLARDSHSHGSSSSHETEPIRAPVISVVKIFEGKIAQVDMVV</sequence>
<evidence type="ECO:0000256" key="1">
    <source>
        <dbReference type="SAM" id="MobiDB-lite"/>
    </source>
</evidence>
<feature type="compositionally biased region" description="Low complexity" evidence="1">
    <location>
        <begin position="122"/>
        <end position="131"/>
    </location>
</feature>
<comment type="caution">
    <text evidence="2">The sequence shown here is derived from an EMBL/GenBank/DDBJ whole genome shotgun (WGS) entry which is preliminary data.</text>
</comment>
<dbReference type="Proteomes" id="UP000777482">
    <property type="component" value="Unassembled WGS sequence"/>
</dbReference>
<protein>
    <submittedName>
        <fullName evidence="2">Uncharacterized protein</fullName>
    </submittedName>
</protein>
<organism evidence="2 3">
    <name type="scientific">Rhodotorula mucilaginosa</name>
    <name type="common">Yeast</name>
    <name type="synonym">Rhodotorula rubra</name>
    <dbReference type="NCBI Taxonomy" id="5537"/>
    <lineage>
        <taxon>Eukaryota</taxon>
        <taxon>Fungi</taxon>
        <taxon>Dikarya</taxon>
        <taxon>Basidiomycota</taxon>
        <taxon>Pucciniomycotina</taxon>
        <taxon>Microbotryomycetes</taxon>
        <taxon>Sporidiobolales</taxon>
        <taxon>Sporidiobolaceae</taxon>
        <taxon>Rhodotorula</taxon>
    </lineage>
</organism>
<gene>
    <name evidence="2" type="ORF">C6P46_004487</name>
</gene>
<accession>A0A9P6W2E7</accession>
<feature type="compositionally biased region" description="Basic and acidic residues" evidence="1">
    <location>
        <begin position="99"/>
        <end position="111"/>
    </location>
</feature>
<feature type="compositionally biased region" description="Low complexity" evidence="1">
    <location>
        <begin position="1"/>
        <end position="30"/>
    </location>
</feature>
<feature type="region of interest" description="Disordered" evidence="1">
    <location>
        <begin position="1"/>
        <end position="141"/>
    </location>
</feature>
<feature type="compositionally biased region" description="Low complexity" evidence="1">
    <location>
        <begin position="74"/>
        <end position="90"/>
    </location>
</feature>
<dbReference type="OrthoDB" id="2537341at2759"/>
<evidence type="ECO:0000313" key="2">
    <source>
        <dbReference type="EMBL" id="KAG0660624.1"/>
    </source>
</evidence>
<feature type="compositionally biased region" description="Polar residues" evidence="1">
    <location>
        <begin position="56"/>
        <end position="65"/>
    </location>
</feature>
<dbReference type="AlphaFoldDB" id="A0A9P6W2E7"/>
<name>A0A9P6W2E7_RHOMI</name>
<reference evidence="2 3" key="1">
    <citation type="submission" date="2020-11" db="EMBL/GenBank/DDBJ databases">
        <title>Kefir isolates.</title>
        <authorList>
            <person name="Marcisauskas S."/>
            <person name="Kim Y."/>
            <person name="Blasche S."/>
        </authorList>
    </citation>
    <scope>NUCLEOTIDE SEQUENCE [LARGE SCALE GENOMIC DNA]</scope>
    <source>
        <strain evidence="2 3">KR</strain>
    </source>
</reference>